<reference evidence="2" key="1">
    <citation type="submission" date="2017-02" db="UniProtKB">
        <authorList>
            <consortium name="WormBaseParasite"/>
        </authorList>
    </citation>
    <scope>IDENTIFICATION</scope>
</reference>
<name>A0A0M3IUD1_ASCLU</name>
<proteinExistence type="predicted"/>
<evidence type="ECO:0000313" key="2">
    <source>
        <dbReference type="WBParaSite" id="ALUE_0002235901-mRNA-1"/>
    </source>
</evidence>
<evidence type="ECO:0000313" key="1">
    <source>
        <dbReference type="Proteomes" id="UP000036681"/>
    </source>
</evidence>
<dbReference type="Proteomes" id="UP000036681">
    <property type="component" value="Unplaced"/>
</dbReference>
<accession>A0A0M3IUD1</accession>
<protein>
    <submittedName>
        <fullName evidence="2">Ovule protein</fullName>
    </submittedName>
</protein>
<organism evidence="1 2">
    <name type="scientific">Ascaris lumbricoides</name>
    <name type="common">Giant roundworm</name>
    <dbReference type="NCBI Taxonomy" id="6252"/>
    <lineage>
        <taxon>Eukaryota</taxon>
        <taxon>Metazoa</taxon>
        <taxon>Ecdysozoa</taxon>
        <taxon>Nematoda</taxon>
        <taxon>Chromadorea</taxon>
        <taxon>Rhabditida</taxon>
        <taxon>Spirurina</taxon>
        <taxon>Ascaridomorpha</taxon>
        <taxon>Ascaridoidea</taxon>
        <taxon>Ascarididae</taxon>
        <taxon>Ascaris</taxon>
    </lineage>
</organism>
<keyword evidence="1" id="KW-1185">Reference proteome</keyword>
<dbReference type="WBParaSite" id="ALUE_0002235901-mRNA-1">
    <property type="protein sequence ID" value="ALUE_0002235901-mRNA-1"/>
    <property type="gene ID" value="ALUE_0002235901"/>
</dbReference>
<sequence length="66" mass="7732">MDAMSYMEMIEVNMHTKKKGNTSLCRLLSICYIHPGEDLVKIFSALFFSFFVRHPFMHHPANDCHL</sequence>
<dbReference type="AlphaFoldDB" id="A0A0M3IUD1"/>